<evidence type="ECO:0000256" key="1">
    <source>
        <dbReference type="SAM" id="Phobius"/>
    </source>
</evidence>
<keyword evidence="1" id="KW-1133">Transmembrane helix</keyword>
<organism evidence="2 3">
    <name type="scientific">candidate division WOR_3 bacterium SM23_42</name>
    <dbReference type="NCBI Taxonomy" id="1703779"/>
    <lineage>
        <taxon>Bacteria</taxon>
        <taxon>Bacteria division WOR-3</taxon>
    </lineage>
</organism>
<dbReference type="STRING" id="1703779.AMJ83_07035"/>
<evidence type="ECO:0000313" key="2">
    <source>
        <dbReference type="EMBL" id="KPK63417.1"/>
    </source>
</evidence>
<evidence type="ECO:0000313" key="3">
    <source>
        <dbReference type="Proteomes" id="UP000051373"/>
    </source>
</evidence>
<feature type="transmembrane region" description="Helical" evidence="1">
    <location>
        <begin position="44"/>
        <end position="74"/>
    </location>
</feature>
<dbReference type="Proteomes" id="UP000051373">
    <property type="component" value="Unassembled WGS sequence"/>
</dbReference>
<dbReference type="PANTHER" id="PTHR36394:SF1">
    <property type="entry name" value="OS01G0277700 PROTEIN"/>
    <property type="match status" value="1"/>
</dbReference>
<sequence length="236" mass="25617">MSGELAVLVGTAATLGFVHTIFGPDHYVPFIVLSKARGWSVLKTSIITVLCGVGHVLSSIILGFVGIALGIAVFKLEGIEAVRGDIATWFVMIFGFTYFVWGVHRALRKKPHRHKHLHIDGTTHSHAHEHSAEHTHVHSAVSASITPWILFIIFVFGPCEPLIPLIMYPAARGSIIDVWIVALVFGGITISTMLGVVLVSYFGLSAVPLRRFERYSHGIAGLAIFLCGAAMKFLGL</sequence>
<comment type="caution">
    <text evidence="2">The sequence shown here is derived from an EMBL/GenBank/DDBJ whole genome shotgun (WGS) entry which is preliminary data.</text>
</comment>
<keyword evidence="1" id="KW-0812">Transmembrane</keyword>
<dbReference type="PANTHER" id="PTHR36394">
    <property type="entry name" value="OS01G0277700 PROTEIN"/>
    <property type="match status" value="1"/>
</dbReference>
<proteinExistence type="predicted"/>
<feature type="transmembrane region" description="Helical" evidence="1">
    <location>
        <begin position="145"/>
        <end position="166"/>
    </location>
</feature>
<feature type="transmembrane region" description="Helical" evidence="1">
    <location>
        <begin position="178"/>
        <end position="203"/>
    </location>
</feature>
<feature type="transmembrane region" description="Helical" evidence="1">
    <location>
        <begin position="215"/>
        <end position="234"/>
    </location>
</feature>
<gene>
    <name evidence="2" type="ORF">AMJ83_07035</name>
</gene>
<reference evidence="2 3" key="1">
    <citation type="journal article" date="2015" name="Microbiome">
        <title>Genomic resolution of linkages in carbon, nitrogen, and sulfur cycling among widespread estuary sediment bacteria.</title>
        <authorList>
            <person name="Baker B.J."/>
            <person name="Lazar C.S."/>
            <person name="Teske A.P."/>
            <person name="Dick G.J."/>
        </authorList>
    </citation>
    <scope>NUCLEOTIDE SEQUENCE [LARGE SCALE GENOMIC DNA]</scope>
    <source>
        <strain evidence="2">SM23_42</strain>
    </source>
</reference>
<protein>
    <submittedName>
        <fullName evidence="2">Uncharacterized protein</fullName>
    </submittedName>
</protein>
<dbReference type="AlphaFoldDB" id="A0A0S8FRS4"/>
<feature type="transmembrane region" description="Helical" evidence="1">
    <location>
        <begin position="86"/>
        <end position="104"/>
    </location>
</feature>
<name>A0A0S8FRS4_UNCW3</name>
<dbReference type="EMBL" id="LJUJ01000013">
    <property type="protein sequence ID" value="KPK63417.1"/>
    <property type="molecule type" value="Genomic_DNA"/>
</dbReference>
<keyword evidence="1" id="KW-0472">Membrane</keyword>
<accession>A0A0S8FRS4</accession>